<dbReference type="InterPro" id="IPR046347">
    <property type="entry name" value="bZIP_sf"/>
</dbReference>
<evidence type="ECO:0000256" key="2">
    <source>
        <dbReference type="SAM" id="MobiDB-lite"/>
    </source>
</evidence>
<feature type="compositionally biased region" description="Polar residues" evidence="2">
    <location>
        <begin position="1"/>
        <end position="12"/>
    </location>
</feature>
<feature type="coiled-coil region" evidence="1">
    <location>
        <begin position="384"/>
        <end position="411"/>
    </location>
</feature>
<dbReference type="PROSITE" id="PS00036">
    <property type="entry name" value="BZIP_BASIC"/>
    <property type="match status" value="1"/>
</dbReference>
<keyword evidence="5" id="KW-1185">Reference proteome</keyword>
<evidence type="ECO:0000259" key="3">
    <source>
        <dbReference type="PROSITE" id="PS50217"/>
    </source>
</evidence>
<dbReference type="InterPro" id="IPR004827">
    <property type="entry name" value="bZIP"/>
</dbReference>
<dbReference type="Gene3D" id="3.30.160.60">
    <property type="entry name" value="Classic Zinc Finger"/>
    <property type="match status" value="1"/>
</dbReference>
<evidence type="ECO:0000256" key="1">
    <source>
        <dbReference type="SAM" id="Coils"/>
    </source>
</evidence>
<organism evidence="4 5">
    <name type="scientific">Mycena chlorophos</name>
    <name type="common">Agaric fungus</name>
    <name type="synonym">Agaricus chlorophos</name>
    <dbReference type="NCBI Taxonomy" id="658473"/>
    <lineage>
        <taxon>Eukaryota</taxon>
        <taxon>Fungi</taxon>
        <taxon>Dikarya</taxon>
        <taxon>Basidiomycota</taxon>
        <taxon>Agaricomycotina</taxon>
        <taxon>Agaricomycetes</taxon>
        <taxon>Agaricomycetidae</taxon>
        <taxon>Agaricales</taxon>
        <taxon>Marasmiineae</taxon>
        <taxon>Mycenaceae</taxon>
        <taxon>Mycena</taxon>
    </lineage>
</organism>
<feature type="region of interest" description="Disordered" evidence="2">
    <location>
        <begin position="1"/>
        <end position="27"/>
    </location>
</feature>
<sequence length="429" mass="46289">MAMAHTSLTSSWASTPSGASPQAASPALSSLAISAARDDNVPFEQPLTTRRSTHPASTTTIPAPKTAVSASLSQDNPLASSPAAHTHYGDHQAASIAPQSTMLNTTHNNNTYDAMAKATQAMRNIVEMTASPEFQSLGDNFAADFHEQFGAEPLFPYDDEAAAKEYLTSPQMGDMDLDPGYEFGSPLDTPYSTFLPTPVMGMAGDFDEPLVVDGQDPMLGALYAFGDDGEDVVVRVGGKLPTIPVHGNHKLETFTPSTPLLDTFDSPSASTSPVVPPPPTRRQPQRKTRVVHGATGTRKNITAASLIPLDAPIQSRTYRIPSSTSRREVPTTTTASSSSRKRSRSAAFDADDDEDDADYGVSVTEAQRILSKREKNTMAARASRRRKQEHLEELEARVEALQSEASVWRERALMAQDVLRQKGVDLQFE</sequence>
<dbReference type="SUPFAM" id="SSF57959">
    <property type="entry name" value="Leucine zipper domain"/>
    <property type="match status" value="1"/>
</dbReference>
<dbReference type="AlphaFoldDB" id="A0A8H6TEI8"/>
<comment type="caution">
    <text evidence="4">The sequence shown here is derived from an EMBL/GenBank/DDBJ whole genome shotgun (WGS) entry which is preliminary data.</text>
</comment>
<reference evidence="4" key="1">
    <citation type="submission" date="2020-05" db="EMBL/GenBank/DDBJ databases">
        <title>Mycena genomes resolve the evolution of fungal bioluminescence.</title>
        <authorList>
            <person name="Tsai I.J."/>
        </authorList>
    </citation>
    <scope>NUCLEOTIDE SEQUENCE</scope>
    <source>
        <strain evidence="4">110903Hualien_Pintung</strain>
    </source>
</reference>
<evidence type="ECO:0000313" key="5">
    <source>
        <dbReference type="Proteomes" id="UP000613580"/>
    </source>
</evidence>
<dbReference type="CDD" id="cd12193">
    <property type="entry name" value="bZIP_GCN4"/>
    <property type="match status" value="1"/>
</dbReference>
<accession>A0A8H6TEI8</accession>
<feature type="compositionally biased region" description="Low complexity" evidence="2">
    <location>
        <begin position="13"/>
        <end position="27"/>
    </location>
</feature>
<feature type="compositionally biased region" description="Polar residues" evidence="2">
    <location>
        <begin position="68"/>
        <end position="79"/>
    </location>
</feature>
<dbReference type="EMBL" id="JACAZE010000005">
    <property type="protein sequence ID" value="KAF7317360.1"/>
    <property type="molecule type" value="Genomic_DNA"/>
</dbReference>
<evidence type="ECO:0000313" key="4">
    <source>
        <dbReference type="EMBL" id="KAF7317360.1"/>
    </source>
</evidence>
<feature type="region of interest" description="Disordered" evidence="2">
    <location>
        <begin position="318"/>
        <end position="359"/>
    </location>
</feature>
<gene>
    <name evidence="4" type="ORF">HMN09_00472300</name>
</gene>
<dbReference type="SMART" id="SM00338">
    <property type="entry name" value="BRLZ"/>
    <property type="match status" value="1"/>
</dbReference>
<proteinExistence type="predicted"/>
<feature type="compositionally biased region" description="Polar residues" evidence="2">
    <location>
        <begin position="318"/>
        <end position="334"/>
    </location>
</feature>
<dbReference type="OrthoDB" id="2257100at2759"/>
<dbReference type="Pfam" id="PF00170">
    <property type="entry name" value="bZIP_1"/>
    <property type="match status" value="1"/>
</dbReference>
<protein>
    <submittedName>
        <fullName evidence="4">BZIP domain-containing protein</fullName>
    </submittedName>
</protein>
<name>A0A8H6TEI8_MYCCL</name>
<dbReference type="Proteomes" id="UP000613580">
    <property type="component" value="Unassembled WGS sequence"/>
</dbReference>
<feature type="region of interest" description="Disordered" evidence="2">
    <location>
        <begin position="67"/>
        <end position="93"/>
    </location>
</feature>
<dbReference type="GO" id="GO:0003700">
    <property type="term" value="F:DNA-binding transcription factor activity"/>
    <property type="evidence" value="ECO:0007669"/>
    <property type="project" value="InterPro"/>
</dbReference>
<dbReference type="PROSITE" id="PS50217">
    <property type="entry name" value="BZIP"/>
    <property type="match status" value="1"/>
</dbReference>
<keyword evidence="1" id="KW-0175">Coiled coil</keyword>
<feature type="domain" description="BZIP" evidence="3">
    <location>
        <begin position="366"/>
        <end position="404"/>
    </location>
</feature>
<feature type="compositionally biased region" description="Acidic residues" evidence="2">
    <location>
        <begin position="349"/>
        <end position="358"/>
    </location>
</feature>
<feature type="region of interest" description="Disordered" evidence="2">
    <location>
        <begin position="256"/>
        <end position="305"/>
    </location>
</feature>